<reference evidence="5" key="1">
    <citation type="journal article" date="2023" name="Mol. Phylogenet. Evol.">
        <title>Genome-scale phylogeny and comparative genomics of the fungal order Sordariales.</title>
        <authorList>
            <person name="Hensen N."/>
            <person name="Bonometti L."/>
            <person name="Westerberg I."/>
            <person name="Brannstrom I.O."/>
            <person name="Guillou S."/>
            <person name="Cros-Aarteil S."/>
            <person name="Calhoun S."/>
            <person name="Haridas S."/>
            <person name="Kuo A."/>
            <person name="Mondo S."/>
            <person name="Pangilinan J."/>
            <person name="Riley R."/>
            <person name="LaButti K."/>
            <person name="Andreopoulos B."/>
            <person name="Lipzen A."/>
            <person name="Chen C."/>
            <person name="Yan M."/>
            <person name="Daum C."/>
            <person name="Ng V."/>
            <person name="Clum A."/>
            <person name="Steindorff A."/>
            <person name="Ohm R.A."/>
            <person name="Martin F."/>
            <person name="Silar P."/>
            <person name="Natvig D.O."/>
            <person name="Lalanne C."/>
            <person name="Gautier V."/>
            <person name="Ament-Velasquez S.L."/>
            <person name="Kruys A."/>
            <person name="Hutchinson M.I."/>
            <person name="Powell A.J."/>
            <person name="Barry K."/>
            <person name="Miller A.N."/>
            <person name="Grigoriev I.V."/>
            <person name="Debuchy R."/>
            <person name="Gladieux P."/>
            <person name="Hiltunen Thoren M."/>
            <person name="Johannesson H."/>
        </authorList>
    </citation>
    <scope>NUCLEOTIDE SEQUENCE</scope>
    <source>
        <strain evidence="5">CBS 232.78</strain>
    </source>
</reference>
<dbReference type="AlphaFoldDB" id="A0AAE0P4I3"/>
<feature type="region of interest" description="Disordered" evidence="1">
    <location>
        <begin position="224"/>
        <end position="269"/>
    </location>
</feature>
<name>A0AAE0P4I3_9PEZI</name>
<dbReference type="Proteomes" id="UP001285441">
    <property type="component" value="Unassembled WGS sequence"/>
</dbReference>
<evidence type="ECO:0000313" key="5">
    <source>
        <dbReference type="EMBL" id="KAK3393110.1"/>
    </source>
</evidence>
<reference evidence="5" key="2">
    <citation type="submission" date="2023-06" db="EMBL/GenBank/DDBJ databases">
        <authorList>
            <consortium name="Lawrence Berkeley National Laboratory"/>
            <person name="Haridas S."/>
            <person name="Hensen N."/>
            <person name="Bonometti L."/>
            <person name="Westerberg I."/>
            <person name="Brannstrom I.O."/>
            <person name="Guillou S."/>
            <person name="Cros-Aarteil S."/>
            <person name="Calhoun S."/>
            <person name="Kuo A."/>
            <person name="Mondo S."/>
            <person name="Pangilinan J."/>
            <person name="Riley R."/>
            <person name="LaButti K."/>
            <person name="Andreopoulos B."/>
            <person name="Lipzen A."/>
            <person name="Chen C."/>
            <person name="Yanf M."/>
            <person name="Daum C."/>
            <person name="Ng V."/>
            <person name="Clum A."/>
            <person name="Steindorff A."/>
            <person name="Ohm R."/>
            <person name="Martin F."/>
            <person name="Silar P."/>
            <person name="Natvig D."/>
            <person name="Lalanne C."/>
            <person name="Gautier V."/>
            <person name="Ament-velasquez S.L."/>
            <person name="Kruys A."/>
            <person name="Hutchinson M.I."/>
            <person name="Powell A.J."/>
            <person name="Barry K."/>
            <person name="Miller A.N."/>
            <person name="Grigoriev I.V."/>
            <person name="Debuchy R."/>
            <person name="Gladieux P."/>
            <person name="Thoren M.H."/>
            <person name="Johannesson H."/>
        </authorList>
    </citation>
    <scope>NUCLEOTIDE SEQUENCE</scope>
    <source>
        <strain evidence="5">CBS 232.78</strain>
    </source>
</reference>
<feature type="signal peptide" evidence="3">
    <location>
        <begin position="1"/>
        <end position="22"/>
    </location>
</feature>
<organism evidence="5 6">
    <name type="scientific">Podospora didyma</name>
    <dbReference type="NCBI Taxonomy" id="330526"/>
    <lineage>
        <taxon>Eukaryota</taxon>
        <taxon>Fungi</taxon>
        <taxon>Dikarya</taxon>
        <taxon>Ascomycota</taxon>
        <taxon>Pezizomycotina</taxon>
        <taxon>Sordariomycetes</taxon>
        <taxon>Sordariomycetidae</taxon>
        <taxon>Sordariales</taxon>
        <taxon>Podosporaceae</taxon>
        <taxon>Podospora</taxon>
    </lineage>
</organism>
<sequence>MHLKTICDLLVVGLSAISVAEATFVNGGIVVDRNGRQIQRRQESDESKTANAATSSAPTSAPTVPPSPSTSSTPAPPKSTSTPPSPSSSTPPPPPPSSTPTSAARPSSSSPLPPDVTSSPPAASTTPPPETKDSTTKPSQIVDTITETFTSTLEDGSTITSTKTSTKTSNPTLSDGTTNQSQGMTPQTRNTVIGVVVGVGGAIILAGLAFVAYRVWGRKKSQLEDDGLGDYTSTADKSEATGSMSGRTPFQSTLESYHAPTQVNTASNF</sequence>
<keyword evidence="2" id="KW-0812">Transmembrane</keyword>
<feature type="compositionally biased region" description="Low complexity" evidence="1">
    <location>
        <begin position="157"/>
        <end position="169"/>
    </location>
</feature>
<evidence type="ECO:0000256" key="3">
    <source>
        <dbReference type="SAM" id="SignalP"/>
    </source>
</evidence>
<evidence type="ECO:0000259" key="4">
    <source>
        <dbReference type="Pfam" id="PF04478"/>
    </source>
</evidence>
<evidence type="ECO:0000256" key="1">
    <source>
        <dbReference type="SAM" id="MobiDB-lite"/>
    </source>
</evidence>
<feature type="compositionally biased region" description="Polar residues" evidence="1">
    <location>
        <begin position="231"/>
        <end position="269"/>
    </location>
</feature>
<dbReference type="InterPro" id="IPR007567">
    <property type="entry name" value="Mid2_dom"/>
</dbReference>
<proteinExistence type="predicted"/>
<keyword evidence="2" id="KW-1133">Transmembrane helix</keyword>
<gene>
    <name evidence="5" type="ORF">B0H63DRAFT_516316</name>
</gene>
<feature type="compositionally biased region" description="Low complexity" evidence="1">
    <location>
        <begin position="69"/>
        <end position="82"/>
    </location>
</feature>
<dbReference type="EMBL" id="JAULSW010000001">
    <property type="protein sequence ID" value="KAK3393110.1"/>
    <property type="molecule type" value="Genomic_DNA"/>
</dbReference>
<keyword evidence="6" id="KW-1185">Reference proteome</keyword>
<keyword evidence="3" id="KW-0732">Signal</keyword>
<evidence type="ECO:0000313" key="6">
    <source>
        <dbReference type="Proteomes" id="UP001285441"/>
    </source>
</evidence>
<feature type="domain" description="Mid2" evidence="4">
    <location>
        <begin position="147"/>
        <end position="212"/>
    </location>
</feature>
<feature type="region of interest" description="Disordered" evidence="1">
    <location>
        <begin position="36"/>
        <end position="185"/>
    </location>
</feature>
<feature type="compositionally biased region" description="Polar residues" evidence="1">
    <location>
        <begin position="170"/>
        <end position="185"/>
    </location>
</feature>
<feature type="compositionally biased region" description="Low complexity" evidence="1">
    <location>
        <begin position="99"/>
        <end position="125"/>
    </location>
</feature>
<feature type="compositionally biased region" description="Polar residues" evidence="1">
    <location>
        <begin position="136"/>
        <end position="155"/>
    </location>
</feature>
<feature type="compositionally biased region" description="Low complexity" evidence="1">
    <location>
        <begin position="49"/>
        <end position="62"/>
    </location>
</feature>
<feature type="compositionally biased region" description="Pro residues" evidence="1">
    <location>
        <begin position="83"/>
        <end position="98"/>
    </location>
</feature>
<comment type="caution">
    <text evidence="5">The sequence shown here is derived from an EMBL/GenBank/DDBJ whole genome shotgun (WGS) entry which is preliminary data.</text>
</comment>
<protein>
    <recommendedName>
        <fullName evidence="4">Mid2 domain-containing protein</fullName>
    </recommendedName>
</protein>
<evidence type="ECO:0000256" key="2">
    <source>
        <dbReference type="SAM" id="Phobius"/>
    </source>
</evidence>
<feature type="transmembrane region" description="Helical" evidence="2">
    <location>
        <begin position="192"/>
        <end position="213"/>
    </location>
</feature>
<dbReference type="Pfam" id="PF04478">
    <property type="entry name" value="Mid2"/>
    <property type="match status" value="1"/>
</dbReference>
<feature type="chain" id="PRO_5041914657" description="Mid2 domain-containing protein" evidence="3">
    <location>
        <begin position="23"/>
        <end position="269"/>
    </location>
</feature>
<accession>A0AAE0P4I3</accession>
<keyword evidence="2" id="KW-0472">Membrane</keyword>